<sequence>MRIAILHNHDHALLEEDPGREAREDVVRVAAAIRSALIKSKHAVQLIPVEQDLLGLHEAIVGDKPDVVVNLCESLAADARGEMLVPAMLDLLQVPYTGNSALSLALALHKNKAKEILRARGVPTPDFCIISHVEDLTQVDLPFPLIVKPSREDASMGIDFDSVVHTRQQLGRAVSKVLRTFRQPALVEQFIVGREVYVPVLGNTARRALPLSEIRFGNAFVGKPHVVSYKAKWDTESAECIESPSVLATLPRSVEARCVEVAMAAFEALECRDYGRVDLRVDEDGQPYVIDINPNCDLHPQAGFAKAAEAAGLSYADLALHLVDLASERRNGNQAPRAARPDAPRRAAEPYRDLHTGRGVVRARAHRRRAHAQSP</sequence>
<dbReference type="GO" id="GO:0046872">
    <property type="term" value="F:metal ion binding"/>
    <property type="evidence" value="ECO:0007669"/>
    <property type="project" value="InterPro"/>
</dbReference>
<dbReference type="AlphaFoldDB" id="A0A2W5VFQ0"/>
<dbReference type="PANTHER" id="PTHR23132">
    <property type="entry name" value="D-ALANINE--D-ALANINE LIGASE"/>
    <property type="match status" value="1"/>
</dbReference>
<protein>
    <submittedName>
        <fullName evidence="6">D-alanine--D-alanine ligase</fullName>
    </submittedName>
</protein>
<feature type="region of interest" description="Disordered" evidence="4">
    <location>
        <begin position="330"/>
        <end position="375"/>
    </location>
</feature>
<name>A0A2W5VFQ0_9BACT</name>
<comment type="caution">
    <text evidence="6">The sequence shown here is derived from an EMBL/GenBank/DDBJ whole genome shotgun (WGS) entry which is preliminary data.</text>
</comment>
<feature type="compositionally biased region" description="Basic and acidic residues" evidence="4">
    <location>
        <begin position="339"/>
        <end position="356"/>
    </location>
</feature>
<proteinExistence type="inferred from homology"/>
<dbReference type="PROSITE" id="PS50975">
    <property type="entry name" value="ATP_GRASP"/>
    <property type="match status" value="1"/>
</dbReference>
<keyword evidence="3" id="KW-0067">ATP-binding</keyword>
<dbReference type="SUPFAM" id="SSF56059">
    <property type="entry name" value="Glutathione synthetase ATP-binding domain-like"/>
    <property type="match status" value="1"/>
</dbReference>
<reference evidence="6 7" key="1">
    <citation type="submission" date="2017-08" db="EMBL/GenBank/DDBJ databases">
        <title>Infants hospitalized years apart are colonized by the same room-sourced microbial strains.</title>
        <authorList>
            <person name="Brooks B."/>
            <person name="Olm M.R."/>
            <person name="Firek B.A."/>
            <person name="Baker R."/>
            <person name="Thomas B.C."/>
            <person name="Morowitz M.J."/>
            <person name="Banfield J.F."/>
        </authorList>
    </citation>
    <scope>NUCLEOTIDE SEQUENCE [LARGE SCALE GENOMIC DNA]</scope>
    <source>
        <strain evidence="6">S2_003_000_R2_14</strain>
    </source>
</reference>
<evidence type="ECO:0000256" key="1">
    <source>
        <dbReference type="ARBA" id="ARBA00010871"/>
    </source>
</evidence>
<dbReference type="Gene3D" id="3.30.470.20">
    <property type="entry name" value="ATP-grasp fold, B domain"/>
    <property type="match status" value="1"/>
</dbReference>
<keyword evidence="2 6" id="KW-0436">Ligase</keyword>
<dbReference type="InterPro" id="IPR013815">
    <property type="entry name" value="ATP_grasp_subdomain_1"/>
</dbReference>
<gene>
    <name evidence="6" type="ORF">DI536_22800</name>
</gene>
<dbReference type="InterPro" id="IPR011095">
    <property type="entry name" value="Dala_Dala_lig_C"/>
</dbReference>
<feature type="domain" description="ATP-grasp" evidence="5">
    <location>
        <begin position="114"/>
        <end position="324"/>
    </location>
</feature>
<keyword evidence="3" id="KW-0547">Nucleotide-binding</keyword>
<evidence type="ECO:0000256" key="2">
    <source>
        <dbReference type="ARBA" id="ARBA00022598"/>
    </source>
</evidence>
<accession>A0A2W5VFQ0</accession>
<dbReference type="GO" id="GO:0005524">
    <property type="term" value="F:ATP binding"/>
    <property type="evidence" value="ECO:0007669"/>
    <property type="project" value="UniProtKB-UniRule"/>
</dbReference>
<evidence type="ECO:0000256" key="3">
    <source>
        <dbReference type="PROSITE-ProRule" id="PRU00409"/>
    </source>
</evidence>
<organism evidence="6 7">
    <name type="scientific">Archangium gephyra</name>
    <dbReference type="NCBI Taxonomy" id="48"/>
    <lineage>
        <taxon>Bacteria</taxon>
        <taxon>Pseudomonadati</taxon>
        <taxon>Myxococcota</taxon>
        <taxon>Myxococcia</taxon>
        <taxon>Myxococcales</taxon>
        <taxon>Cystobacterineae</taxon>
        <taxon>Archangiaceae</taxon>
        <taxon>Archangium</taxon>
    </lineage>
</organism>
<dbReference type="Gene3D" id="3.30.1490.20">
    <property type="entry name" value="ATP-grasp fold, A domain"/>
    <property type="match status" value="1"/>
</dbReference>
<dbReference type="EMBL" id="QFQP01000022">
    <property type="protein sequence ID" value="PZR09071.1"/>
    <property type="molecule type" value="Genomic_DNA"/>
</dbReference>
<dbReference type="Proteomes" id="UP000249061">
    <property type="component" value="Unassembled WGS sequence"/>
</dbReference>
<evidence type="ECO:0000256" key="4">
    <source>
        <dbReference type="SAM" id="MobiDB-lite"/>
    </source>
</evidence>
<dbReference type="InterPro" id="IPR011761">
    <property type="entry name" value="ATP-grasp"/>
</dbReference>
<dbReference type="Pfam" id="PF07478">
    <property type="entry name" value="Dala_Dala_lig_C"/>
    <property type="match status" value="1"/>
</dbReference>
<dbReference type="PANTHER" id="PTHR23132:SF23">
    <property type="entry name" value="D-ALANINE--D-ALANINE LIGASE B"/>
    <property type="match status" value="1"/>
</dbReference>
<feature type="compositionally biased region" description="Basic residues" evidence="4">
    <location>
        <begin position="361"/>
        <end position="375"/>
    </location>
</feature>
<evidence type="ECO:0000313" key="6">
    <source>
        <dbReference type="EMBL" id="PZR09071.1"/>
    </source>
</evidence>
<evidence type="ECO:0000259" key="5">
    <source>
        <dbReference type="PROSITE" id="PS50975"/>
    </source>
</evidence>
<dbReference type="GO" id="GO:0008716">
    <property type="term" value="F:D-alanine-D-alanine ligase activity"/>
    <property type="evidence" value="ECO:0007669"/>
    <property type="project" value="InterPro"/>
</dbReference>
<comment type="similarity">
    <text evidence="1">Belongs to the D-alanine--D-alanine ligase family.</text>
</comment>
<evidence type="ECO:0000313" key="7">
    <source>
        <dbReference type="Proteomes" id="UP000249061"/>
    </source>
</evidence>